<dbReference type="AlphaFoldDB" id="A0A367XN94"/>
<comment type="caution">
    <text evidence="1">The sequence shown here is derived from an EMBL/GenBank/DDBJ whole genome shotgun (WGS) entry which is preliminary data.</text>
</comment>
<organism evidence="1 2">
    <name type="scientific">Thalassospira profundimaris</name>
    <dbReference type="NCBI Taxonomy" id="502049"/>
    <lineage>
        <taxon>Bacteria</taxon>
        <taxon>Pseudomonadati</taxon>
        <taxon>Pseudomonadota</taxon>
        <taxon>Alphaproteobacteria</taxon>
        <taxon>Rhodospirillales</taxon>
        <taxon>Thalassospiraceae</taxon>
        <taxon>Thalassospira</taxon>
    </lineage>
</organism>
<reference evidence="1 2" key="1">
    <citation type="submission" date="2014-07" db="EMBL/GenBank/DDBJ databases">
        <title>Draft genome sequence of Thalassospira profundimaris S25-3-2.</title>
        <authorList>
            <person name="Lai Q."/>
            <person name="Shao Z."/>
        </authorList>
    </citation>
    <scope>NUCLEOTIDE SEQUENCE [LARGE SCALE GENOMIC DNA]</scope>
    <source>
        <strain evidence="1 2">S25-3-2</strain>
    </source>
</reference>
<proteinExistence type="predicted"/>
<dbReference type="EMBL" id="JPWH01000001">
    <property type="protein sequence ID" value="RCK54291.1"/>
    <property type="molecule type" value="Genomic_DNA"/>
</dbReference>
<dbReference type="InterPro" id="IPR022080">
    <property type="entry name" value="DUF3630"/>
</dbReference>
<evidence type="ECO:0000313" key="2">
    <source>
        <dbReference type="Proteomes" id="UP000252517"/>
    </source>
</evidence>
<name>A0A367XN94_9PROT</name>
<dbReference type="Pfam" id="PF12305">
    <property type="entry name" value="DUF3630"/>
    <property type="match status" value="1"/>
</dbReference>
<gene>
    <name evidence="1" type="ORF">TH25_03050</name>
</gene>
<evidence type="ECO:0000313" key="1">
    <source>
        <dbReference type="EMBL" id="RCK54291.1"/>
    </source>
</evidence>
<accession>A0A367XN94</accession>
<sequence length="105" mass="12305">MENSYLKNTSFLEENQSFLKVDVCAIADWDGFYKIIQFLKKEYNVEVLEKIDGPDARRWLLRFEGCDFEVQHDDPYGNLIVATDRKSQELVRQIGLDLERRLSGA</sequence>
<protein>
    <submittedName>
        <fullName evidence="1">Uncharacterized protein</fullName>
    </submittedName>
</protein>
<dbReference type="Proteomes" id="UP000252517">
    <property type="component" value="Unassembled WGS sequence"/>
</dbReference>
<dbReference type="RefSeq" id="WP_181847362.1">
    <property type="nucleotide sequence ID" value="NZ_JPWH01000001.1"/>
</dbReference>